<protein>
    <submittedName>
        <fullName evidence="7">Uncharacterized protein</fullName>
    </submittedName>
</protein>
<dbReference type="AlphaFoldDB" id="A0A1Y2CNQ1"/>
<dbReference type="GO" id="GO:0006357">
    <property type="term" value="P:regulation of transcription by RNA polymerase II"/>
    <property type="evidence" value="ECO:0007669"/>
    <property type="project" value="TreeGrafter"/>
</dbReference>
<sequence length="258" mass="27735">MIEEGGITGPASVDLAAVARFGEEDGTVEDLAVPNVRNVGVGIHAKCRTTSDVMGLEERLRSEMRFLGLLDDTEVPGPDPSEQDEICVEMRALQSELRQQVAENTKRKQILHERASYYRGWEQYNSVLDAISKQIESDYLKRFRQNPNKKKKSSSKTTASLIPGTLVGGVLSAKHHNIHEQTLDNIKKRKMLIESIGSLFPYEKVTIPVESIYPRANGASGAGGSSSAGRGDEGDGDEGGGAGSTADGDGGSSAMEVV</sequence>
<dbReference type="GO" id="GO:0000124">
    <property type="term" value="C:SAGA complex"/>
    <property type="evidence" value="ECO:0007669"/>
    <property type="project" value="TreeGrafter"/>
</dbReference>
<accession>A0A1Y2CNQ1</accession>
<dbReference type="GO" id="GO:0003713">
    <property type="term" value="F:transcription coactivator activity"/>
    <property type="evidence" value="ECO:0007669"/>
    <property type="project" value="TreeGrafter"/>
</dbReference>
<keyword evidence="4" id="KW-0804">Transcription</keyword>
<evidence type="ECO:0000256" key="2">
    <source>
        <dbReference type="ARBA" id="ARBA00005330"/>
    </source>
</evidence>
<dbReference type="GO" id="GO:0005634">
    <property type="term" value="C:nucleus"/>
    <property type="evidence" value="ECO:0007669"/>
    <property type="project" value="UniProtKB-SubCell"/>
</dbReference>
<evidence type="ECO:0000313" key="7">
    <source>
        <dbReference type="EMBL" id="ORY48607.1"/>
    </source>
</evidence>
<evidence type="ECO:0000256" key="1">
    <source>
        <dbReference type="ARBA" id="ARBA00004123"/>
    </source>
</evidence>
<evidence type="ECO:0000256" key="6">
    <source>
        <dbReference type="SAM" id="MobiDB-lite"/>
    </source>
</evidence>
<evidence type="ECO:0000256" key="5">
    <source>
        <dbReference type="ARBA" id="ARBA00023242"/>
    </source>
</evidence>
<dbReference type="STRING" id="329046.A0A1Y2CNQ1"/>
<evidence type="ECO:0000313" key="8">
    <source>
        <dbReference type="Proteomes" id="UP000193642"/>
    </source>
</evidence>
<dbReference type="Pfam" id="PF10198">
    <property type="entry name" value="Ada3"/>
    <property type="match status" value="1"/>
</dbReference>
<evidence type="ECO:0000256" key="4">
    <source>
        <dbReference type="ARBA" id="ARBA00023163"/>
    </source>
</evidence>
<feature type="region of interest" description="Disordered" evidence="6">
    <location>
        <begin position="215"/>
        <end position="258"/>
    </location>
</feature>
<comment type="subcellular location">
    <subcellularLocation>
        <location evidence="1">Nucleus</location>
    </subcellularLocation>
</comment>
<evidence type="ECO:0000256" key="3">
    <source>
        <dbReference type="ARBA" id="ARBA00023015"/>
    </source>
</evidence>
<name>A0A1Y2CNQ1_9FUNG</name>
<dbReference type="InterPro" id="IPR019340">
    <property type="entry name" value="Histone_AcTrfase_su3"/>
</dbReference>
<feature type="compositionally biased region" description="Gly residues" evidence="6">
    <location>
        <begin position="239"/>
        <end position="251"/>
    </location>
</feature>
<comment type="similarity">
    <text evidence="2">Belongs to the NGG1 family.</text>
</comment>
<dbReference type="PANTHER" id="PTHR13556">
    <property type="entry name" value="TRANSCRIPTIONAL ADAPTER 3-RELATED"/>
    <property type="match status" value="1"/>
</dbReference>
<dbReference type="OrthoDB" id="1232at2759"/>
<keyword evidence="3" id="KW-0805">Transcription regulation</keyword>
<organism evidence="7 8">
    <name type="scientific">Rhizoclosmatium globosum</name>
    <dbReference type="NCBI Taxonomy" id="329046"/>
    <lineage>
        <taxon>Eukaryota</taxon>
        <taxon>Fungi</taxon>
        <taxon>Fungi incertae sedis</taxon>
        <taxon>Chytridiomycota</taxon>
        <taxon>Chytridiomycota incertae sedis</taxon>
        <taxon>Chytridiomycetes</taxon>
        <taxon>Chytridiales</taxon>
        <taxon>Chytriomycetaceae</taxon>
        <taxon>Rhizoclosmatium</taxon>
    </lineage>
</organism>
<dbReference type="PANTHER" id="PTHR13556:SF2">
    <property type="entry name" value="TRANSCRIPTIONAL ADAPTER 3"/>
    <property type="match status" value="1"/>
</dbReference>
<reference evidence="7 8" key="1">
    <citation type="submission" date="2016-07" db="EMBL/GenBank/DDBJ databases">
        <title>Pervasive Adenine N6-methylation of Active Genes in Fungi.</title>
        <authorList>
            <consortium name="DOE Joint Genome Institute"/>
            <person name="Mondo S.J."/>
            <person name="Dannebaum R.O."/>
            <person name="Kuo R.C."/>
            <person name="Labutti K."/>
            <person name="Haridas S."/>
            <person name="Kuo A."/>
            <person name="Salamov A."/>
            <person name="Ahrendt S.R."/>
            <person name="Lipzen A."/>
            <person name="Sullivan W."/>
            <person name="Andreopoulos W.B."/>
            <person name="Clum A."/>
            <person name="Lindquist E."/>
            <person name="Daum C."/>
            <person name="Ramamoorthy G.K."/>
            <person name="Gryganskyi A."/>
            <person name="Culley D."/>
            <person name="Magnuson J.K."/>
            <person name="James T.Y."/>
            <person name="O'Malley M.A."/>
            <person name="Stajich J.E."/>
            <person name="Spatafora J.W."/>
            <person name="Visel A."/>
            <person name="Grigoriev I.V."/>
        </authorList>
    </citation>
    <scope>NUCLEOTIDE SEQUENCE [LARGE SCALE GENOMIC DNA]</scope>
    <source>
        <strain evidence="7 8">JEL800</strain>
    </source>
</reference>
<keyword evidence="8" id="KW-1185">Reference proteome</keyword>
<dbReference type="Proteomes" id="UP000193642">
    <property type="component" value="Unassembled WGS sequence"/>
</dbReference>
<comment type="caution">
    <text evidence="7">The sequence shown here is derived from an EMBL/GenBank/DDBJ whole genome shotgun (WGS) entry which is preliminary data.</text>
</comment>
<dbReference type="EMBL" id="MCGO01000011">
    <property type="protein sequence ID" value="ORY48607.1"/>
    <property type="molecule type" value="Genomic_DNA"/>
</dbReference>
<gene>
    <name evidence="7" type="ORF">BCR33DRAFT_657515</name>
</gene>
<proteinExistence type="inferred from homology"/>
<keyword evidence="5" id="KW-0539">Nucleus</keyword>